<evidence type="ECO:0000313" key="3">
    <source>
        <dbReference type="Proteomes" id="UP001222800"/>
    </source>
</evidence>
<name>A0ABY8ECF1_9FIRM</name>
<evidence type="ECO:0000256" key="1">
    <source>
        <dbReference type="SAM" id="Coils"/>
    </source>
</evidence>
<accession>A0ABY8ECF1</accession>
<dbReference type="EMBL" id="CP120733">
    <property type="protein sequence ID" value="WFD10612.1"/>
    <property type="molecule type" value="Genomic_DNA"/>
</dbReference>
<feature type="coiled-coil region" evidence="1">
    <location>
        <begin position="144"/>
        <end position="178"/>
    </location>
</feature>
<sequence length="204" mass="24238">MIFGNNKLDMNLIEETVKKNKVPVLVQYEPFKELIKMESNDSISKQVKELNELIKEKNMIEKQLLDLQAKKPKLMAKIIYMSNEVNENKNINAEQELDRLKQEMEDINNNIDMIFEKLEDMPMLIKEKNLNLLRETVKHSYERINKGESNLSDVNDKITKLRKELDELRINKEKEEERVNSTYQFIHAILGHKDMEKLDSNFLK</sequence>
<keyword evidence="1" id="KW-0175">Coiled coil</keyword>
<gene>
    <name evidence="2" type="ORF">P4S50_00640</name>
</gene>
<dbReference type="Proteomes" id="UP001222800">
    <property type="component" value="Chromosome"/>
</dbReference>
<feature type="coiled-coil region" evidence="1">
    <location>
        <begin position="43"/>
        <end position="117"/>
    </location>
</feature>
<reference evidence="2 3" key="1">
    <citation type="submission" date="2023-03" db="EMBL/GenBank/DDBJ databases">
        <title>Complete genome sequence of Tepidibacter sp. SWIR-1, isolated from a deep-sea hydrothermal vent.</title>
        <authorList>
            <person name="Li X."/>
        </authorList>
    </citation>
    <scope>NUCLEOTIDE SEQUENCE [LARGE SCALE GENOMIC DNA]</scope>
    <source>
        <strain evidence="2 3">SWIR-1</strain>
    </source>
</reference>
<protein>
    <submittedName>
        <fullName evidence="2">Uncharacterized protein</fullName>
    </submittedName>
</protein>
<keyword evidence="3" id="KW-1185">Reference proteome</keyword>
<organism evidence="2 3">
    <name type="scientific">Tepidibacter hydrothermalis</name>
    <dbReference type="NCBI Taxonomy" id="3036126"/>
    <lineage>
        <taxon>Bacteria</taxon>
        <taxon>Bacillati</taxon>
        <taxon>Bacillota</taxon>
        <taxon>Clostridia</taxon>
        <taxon>Peptostreptococcales</taxon>
        <taxon>Peptostreptococcaceae</taxon>
        <taxon>Tepidibacter</taxon>
    </lineage>
</organism>
<dbReference type="RefSeq" id="WP_277732579.1">
    <property type="nucleotide sequence ID" value="NZ_CP120733.1"/>
</dbReference>
<proteinExistence type="predicted"/>
<evidence type="ECO:0000313" key="2">
    <source>
        <dbReference type="EMBL" id="WFD10612.1"/>
    </source>
</evidence>